<evidence type="ECO:0000256" key="1">
    <source>
        <dbReference type="SAM" id="MobiDB-lite"/>
    </source>
</evidence>
<dbReference type="InterPro" id="IPR040976">
    <property type="entry name" value="Pkinase_fungal"/>
</dbReference>
<dbReference type="STRING" id="92696.A0A4R0R176"/>
<dbReference type="AlphaFoldDB" id="A0A4R0R176"/>
<dbReference type="EMBL" id="RWJN01000571">
    <property type="protein sequence ID" value="TCD60592.1"/>
    <property type="molecule type" value="Genomic_DNA"/>
</dbReference>
<protein>
    <recommendedName>
        <fullName evidence="2">Fungal-type protein kinase domain-containing protein</fullName>
    </recommendedName>
</protein>
<comment type="caution">
    <text evidence="3">The sequence shown here is derived from an EMBL/GenBank/DDBJ whole genome shotgun (WGS) entry which is preliminary data.</text>
</comment>
<proteinExistence type="predicted"/>
<feature type="region of interest" description="Disordered" evidence="1">
    <location>
        <begin position="531"/>
        <end position="587"/>
    </location>
</feature>
<dbReference type="Proteomes" id="UP000292702">
    <property type="component" value="Unassembled WGS sequence"/>
</dbReference>
<accession>A0A4R0R176</accession>
<feature type="domain" description="Fungal-type protein kinase" evidence="2">
    <location>
        <begin position="264"/>
        <end position="403"/>
    </location>
</feature>
<reference evidence="3 4" key="1">
    <citation type="submission" date="2018-11" db="EMBL/GenBank/DDBJ databases">
        <title>Genome assembly of Steccherinum ochraceum LE-BIN_3174, the white-rot fungus of the Steccherinaceae family (The Residual Polyporoid clade, Polyporales, Basidiomycota).</title>
        <authorList>
            <person name="Fedorova T.V."/>
            <person name="Glazunova O.A."/>
            <person name="Landesman E.O."/>
            <person name="Moiseenko K.V."/>
            <person name="Psurtseva N.V."/>
            <person name="Savinova O.S."/>
            <person name="Shakhova N.V."/>
            <person name="Tyazhelova T.V."/>
            <person name="Vasina D.V."/>
        </authorList>
    </citation>
    <scope>NUCLEOTIDE SEQUENCE [LARGE SCALE GENOMIC DNA]</scope>
    <source>
        <strain evidence="3 4">LE-BIN_3174</strain>
    </source>
</reference>
<name>A0A4R0R176_9APHY</name>
<sequence>VSSLTTLQRQDPYPLRVNPALEPATPSAIESHYPDPLCLVGDEIVAAHNIANMLCSAPRAFASGMHVDGFYAMLWHGDDQGLSVTRWFHIIDSVHLLILAVAAMSNAHSSALGYIPYLHFPKTRPSTQLNGSKIKLLDVLNAKGEPVDAASFVVDINRKRIAFLASKATGRRTICLPVKAVKRQDSLKSATVYSPGPIAMKMGFWNEHDIPEEENIRLVQARFRQFKPEACKFVVDLICSATASIAELNSPRAFLGQISGIELREFRALAMPEYQALEHIRSYEDSEKVLSDAFLGHHWMWEYGRILHGDVSHNNIMWHVLRDGTVIGVLVDLDMAQPRERIEAKVRREEANVRDMYSGVTKSLAIHGYSGTLPCVATEALAPNYAPPKDYRPDVESFFWLFVIHFICHNIHSRSHHTNRLKGLFQLDALTVGRTKAHFLLENDVEVLHSVYFREVNSAYRHSIDTLILPLRKLFRYSGEHFRRNDSDDRLQHAFKLPKGELLFAMCMNVLGRENDCDCSSCSTICAEAEYGSTSGSDSAGFEEVEETEEEYYGEEGDGDDTEDSSLYHAYPVKPEEDSSSDKLSFE</sequence>
<feature type="non-terminal residue" evidence="3">
    <location>
        <position position="1"/>
    </location>
</feature>
<feature type="compositionally biased region" description="Basic and acidic residues" evidence="1">
    <location>
        <begin position="574"/>
        <end position="587"/>
    </location>
</feature>
<evidence type="ECO:0000313" key="3">
    <source>
        <dbReference type="EMBL" id="TCD60592.1"/>
    </source>
</evidence>
<gene>
    <name evidence="3" type="ORF">EIP91_009823</name>
</gene>
<organism evidence="3 4">
    <name type="scientific">Steccherinum ochraceum</name>
    <dbReference type="NCBI Taxonomy" id="92696"/>
    <lineage>
        <taxon>Eukaryota</taxon>
        <taxon>Fungi</taxon>
        <taxon>Dikarya</taxon>
        <taxon>Basidiomycota</taxon>
        <taxon>Agaricomycotina</taxon>
        <taxon>Agaricomycetes</taxon>
        <taxon>Polyporales</taxon>
        <taxon>Steccherinaceae</taxon>
        <taxon>Steccherinum</taxon>
    </lineage>
</organism>
<feature type="compositionally biased region" description="Acidic residues" evidence="1">
    <location>
        <begin position="541"/>
        <end position="564"/>
    </location>
</feature>
<evidence type="ECO:0000259" key="2">
    <source>
        <dbReference type="Pfam" id="PF17667"/>
    </source>
</evidence>
<evidence type="ECO:0000313" key="4">
    <source>
        <dbReference type="Proteomes" id="UP000292702"/>
    </source>
</evidence>
<dbReference type="OrthoDB" id="5569250at2759"/>
<keyword evidence="4" id="KW-1185">Reference proteome</keyword>
<dbReference type="Pfam" id="PF17667">
    <property type="entry name" value="Pkinase_fungal"/>
    <property type="match status" value="1"/>
</dbReference>